<dbReference type="Proteomes" id="UP000230069">
    <property type="component" value="Unassembled WGS sequence"/>
</dbReference>
<dbReference type="InterPro" id="IPR005175">
    <property type="entry name" value="PPC_dom"/>
</dbReference>
<evidence type="ECO:0000259" key="2">
    <source>
        <dbReference type="PROSITE" id="PS51742"/>
    </source>
</evidence>
<feature type="region of interest" description="Disordered" evidence="1">
    <location>
        <begin position="282"/>
        <end position="314"/>
    </location>
</feature>
<feature type="compositionally biased region" description="Polar residues" evidence="1">
    <location>
        <begin position="57"/>
        <end position="76"/>
    </location>
</feature>
<sequence>MKGSDHLFEEVKLKPTNTNNNNTMFSKLHSHHSPLLNHHPQTHSFQHQLSQQLTQQECHNNNNNTSEDDQSPSSGGATIPGTGGSEVGGIVVTSGGGGGGGGGGYSGGDGASIEVSRRPRGRPPGSKNKPKPPIIITRDTECAMRPHILEISSGLDIIDSIARFSRQRNVGLCVLTASGSVLNVSLRQPTPGATVTFHGRFDILSISATCLPPSSLYPSSSSNGGVGGVGNGGCTATISLAGPQGQIFGGSVVGALIASSNVFIVATTFTSPTYHRLPVEDEEVPNTSEAQVGTPMSGGGGGGGGGVESHSGATDPSAMTIYNCSHLPNDVIWTPTARPPPPSQHF</sequence>
<evidence type="ECO:0000313" key="4">
    <source>
        <dbReference type="Proteomes" id="UP000230069"/>
    </source>
</evidence>
<dbReference type="Gene3D" id="3.30.1330.80">
    <property type="entry name" value="Hypothetical protein, similar to alpha- acetolactate decarboxylase, domain 2"/>
    <property type="match status" value="1"/>
</dbReference>
<feature type="region of interest" description="Disordered" evidence="1">
    <location>
        <begin position="13"/>
        <end position="134"/>
    </location>
</feature>
<dbReference type="EMBL" id="KZ305024">
    <property type="protein sequence ID" value="PIA56318.1"/>
    <property type="molecule type" value="Genomic_DNA"/>
</dbReference>
<dbReference type="InterPro" id="IPR014476">
    <property type="entry name" value="AHL15-29"/>
</dbReference>
<dbReference type="PROSITE" id="PS51742">
    <property type="entry name" value="PPC"/>
    <property type="match status" value="1"/>
</dbReference>
<proteinExistence type="predicted"/>
<dbReference type="OrthoDB" id="782346at2759"/>
<dbReference type="Pfam" id="PF03479">
    <property type="entry name" value="PCC"/>
    <property type="match status" value="1"/>
</dbReference>
<keyword evidence="4" id="KW-1185">Reference proteome</keyword>
<feature type="compositionally biased region" description="Low complexity" evidence="1">
    <location>
        <begin position="33"/>
        <end position="56"/>
    </location>
</feature>
<dbReference type="GO" id="GO:0003700">
    <property type="term" value="F:DNA-binding transcription factor activity"/>
    <property type="evidence" value="ECO:0007669"/>
    <property type="project" value="TreeGrafter"/>
</dbReference>
<feature type="compositionally biased region" description="Gly residues" evidence="1">
    <location>
        <begin position="94"/>
        <end position="110"/>
    </location>
</feature>
<dbReference type="GO" id="GO:0005634">
    <property type="term" value="C:nucleus"/>
    <property type="evidence" value="ECO:0007669"/>
    <property type="project" value="TreeGrafter"/>
</dbReference>
<reference evidence="3 4" key="1">
    <citation type="submission" date="2017-09" db="EMBL/GenBank/DDBJ databases">
        <title>WGS assembly of Aquilegia coerulea Goldsmith.</title>
        <authorList>
            <person name="Hodges S."/>
            <person name="Kramer E."/>
            <person name="Nordborg M."/>
            <person name="Tomkins J."/>
            <person name="Borevitz J."/>
            <person name="Derieg N."/>
            <person name="Yan J."/>
            <person name="Mihaltcheva S."/>
            <person name="Hayes R.D."/>
            <person name="Rokhsar D."/>
        </authorList>
    </citation>
    <scope>NUCLEOTIDE SEQUENCE [LARGE SCALE GENOMIC DNA]</scope>
    <source>
        <strain evidence="4">cv. Goldsmith</strain>
    </source>
</reference>
<dbReference type="CDD" id="cd11378">
    <property type="entry name" value="DUF296"/>
    <property type="match status" value="1"/>
</dbReference>
<feature type="compositionally biased region" description="Gly residues" evidence="1">
    <location>
        <begin position="296"/>
        <end position="307"/>
    </location>
</feature>
<dbReference type="PANTHER" id="PTHR31100">
    <property type="entry name" value="AT-HOOK MOTIF NUCLEAR-LOCALIZED PROTEIN 15"/>
    <property type="match status" value="1"/>
</dbReference>
<evidence type="ECO:0000313" key="3">
    <source>
        <dbReference type="EMBL" id="PIA56318.1"/>
    </source>
</evidence>
<name>A0A2G5EKN0_AQUCA</name>
<protein>
    <recommendedName>
        <fullName evidence="2">PPC domain-containing protein</fullName>
    </recommendedName>
</protein>
<feature type="domain" description="PPC" evidence="2">
    <location>
        <begin position="141"/>
        <end position="290"/>
    </location>
</feature>
<evidence type="ECO:0000256" key="1">
    <source>
        <dbReference type="SAM" id="MobiDB-lite"/>
    </source>
</evidence>
<dbReference type="InParanoid" id="A0A2G5EKN0"/>
<dbReference type="PANTHER" id="PTHR31100:SF69">
    <property type="entry name" value="AT-HOOK MOTIF NUCLEAR-LOCALIZED PROTEIN 17-RELATED"/>
    <property type="match status" value="1"/>
</dbReference>
<organism evidence="3 4">
    <name type="scientific">Aquilegia coerulea</name>
    <name type="common">Rocky mountain columbine</name>
    <dbReference type="NCBI Taxonomy" id="218851"/>
    <lineage>
        <taxon>Eukaryota</taxon>
        <taxon>Viridiplantae</taxon>
        <taxon>Streptophyta</taxon>
        <taxon>Embryophyta</taxon>
        <taxon>Tracheophyta</taxon>
        <taxon>Spermatophyta</taxon>
        <taxon>Magnoliopsida</taxon>
        <taxon>Ranunculales</taxon>
        <taxon>Ranunculaceae</taxon>
        <taxon>Thalictroideae</taxon>
        <taxon>Aquilegia</taxon>
    </lineage>
</organism>
<dbReference type="GO" id="GO:0003680">
    <property type="term" value="F:minor groove of adenine-thymine-rich DNA binding"/>
    <property type="evidence" value="ECO:0007669"/>
    <property type="project" value="InterPro"/>
</dbReference>
<dbReference type="AlphaFoldDB" id="A0A2G5EKN0"/>
<gene>
    <name evidence="3" type="ORF">AQUCO_00700566v1</name>
</gene>
<dbReference type="STRING" id="218851.A0A2G5EKN0"/>
<accession>A0A2G5EKN0</accession>
<dbReference type="SUPFAM" id="SSF117856">
    <property type="entry name" value="AF0104/ALDC/Ptd012-like"/>
    <property type="match status" value="1"/>
</dbReference>